<reference evidence="3 4" key="1">
    <citation type="submission" date="2016-10" db="EMBL/GenBank/DDBJ databases">
        <title>Genome sequence of the basidiomycete white-rot fungus Trametes pubescens.</title>
        <authorList>
            <person name="Makela M.R."/>
            <person name="Granchi Z."/>
            <person name="Peng M."/>
            <person name="De Vries R.P."/>
            <person name="Grigoriev I."/>
            <person name="Riley R."/>
            <person name="Hilden K."/>
        </authorList>
    </citation>
    <scope>NUCLEOTIDE SEQUENCE [LARGE SCALE GENOMIC DNA]</scope>
    <source>
        <strain evidence="3 4">FBCC735</strain>
    </source>
</reference>
<keyword evidence="2" id="KW-0812">Transmembrane</keyword>
<proteinExistence type="predicted"/>
<dbReference type="STRING" id="154538.A0A1M2VN04"/>
<dbReference type="OrthoDB" id="2758323at2759"/>
<dbReference type="OMA" id="RRMRARH"/>
<keyword evidence="2" id="KW-0472">Membrane</keyword>
<evidence type="ECO:0000256" key="2">
    <source>
        <dbReference type="SAM" id="Phobius"/>
    </source>
</evidence>
<accession>A0A1M2VN04</accession>
<name>A0A1M2VN04_TRAPU</name>
<feature type="transmembrane region" description="Helical" evidence="2">
    <location>
        <begin position="31"/>
        <end position="48"/>
    </location>
</feature>
<dbReference type="AlphaFoldDB" id="A0A1M2VN04"/>
<keyword evidence="4" id="KW-1185">Reference proteome</keyword>
<protein>
    <submittedName>
        <fullName evidence="3">Uncharacterized protein</fullName>
    </submittedName>
</protein>
<gene>
    <name evidence="3" type="ORF">TRAPUB_156</name>
</gene>
<dbReference type="EMBL" id="MNAD01000992">
    <property type="protein sequence ID" value="OJT08946.1"/>
    <property type="molecule type" value="Genomic_DNA"/>
</dbReference>
<dbReference type="Proteomes" id="UP000184267">
    <property type="component" value="Unassembled WGS sequence"/>
</dbReference>
<feature type="region of interest" description="Disordered" evidence="1">
    <location>
        <begin position="65"/>
        <end position="117"/>
    </location>
</feature>
<comment type="caution">
    <text evidence="3">The sequence shown here is derived from an EMBL/GenBank/DDBJ whole genome shotgun (WGS) entry which is preliminary data.</text>
</comment>
<keyword evidence="2" id="KW-1133">Transmembrane helix</keyword>
<evidence type="ECO:0000313" key="3">
    <source>
        <dbReference type="EMBL" id="OJT08946.1"/>
    </source>
</evidence>
<evidence type="ECO:0000313" key="4">
    <source>
        <dbReference type="Proteomes" id="UP000184267"/>
    </source>
</evidence>
<organism evidence="3 4">
    <name type="scientific">Trametes pubescens</name>
    <name type="common">White-rot fungus</name>
    <dbReference type="NCBI Taxonomy" id="154538"/>
    <lineage>
        <taxon>Eukaryota</taxon>
        <taxon>Fungi</taxon>
        <taxon>Dikarya</taxon>
        <taxon>Basidiomycota</taxon>
        <taxon>Agaricomycotina</taxon>
        <taxon>Agaricomycetes</taxon>
        <taxon>Polyporales</taxon>
        <taxon>Polyporaceae</taxon>
        <taxon>Trametes</taxon>
    </lineage>
</organism>
<evidence type="ECO:0000256" key="1">
    <source>
        <dbReference type="SAM" id="MobiDB-lite"/>
    </source>
</evidence>
<sequence>MRKCTKQVHILPGFLEQTLRPHWRNRWRDDIGGLAFLLLATVATILLCRRMRARHTAPSAEFMDLARSGTTPGPGPVRMEGTTTPSGDRLLPLARQGSLGDDSDERPPPFTPGGYVDPVLEKVQTAAAMREQYQRRDSCAVAQVGYFKEGKSELGVEDESTAVGTEEGYGYDGDEKAGYTWAI</sequence>